<dbReference type="GeneID" id="25340842"/>
<dbReference type="EMBL" id="KI660422">
    <property type="protein sequence ID" value="ETN73709.1"/>
    <property type="molecule type" value="Genomic_DNA"/>
</dbReference>
<dbReference type="AlphaFoldDB" id="W2SVD3"/>
<dbReference type="KEGG" id="nai:NECAME_00798"/>
<dbReference type="Proteomes" id="UP000053676">
    <property type="component" value="Unassembled WGS sequence"/>
</dbReference>
<feature type="non-terminal residue" evidence="2">
    <location>
        <position position="1"/>
    </location>
</feature>
<proteinExistence type="predicted"/>
<keyword evidence="3" id="KW-1185">Reference proteome</keyword>
<accession>W2SVD3</accession>
<name>W2SVD3_NECAM</name>
<feature type="region of interest" description="Disordered" evidence="1">
    <location>
        <begin position="90"/>
        <end position="110"/>
    </location>
</feature>
<dbReference type="CTD" id="25340842"/>
<protein>
    <submittedName>
        <fullName evidence="2">Uncharacterized protein</fullName>
    </submittedName>
</protein>
<evidence type="ECO:0000313" key="3">
    <source>
        <dbReference type="Proteomes" id="UP000053676"/>
    </source>
</evidence>
<reference evidence="3" key="1">
    <citation type="journal article" date="2014" name="Nat. Genet.">
        <title>Genome of the human hookworm Necator americanus.</title>
        <authorList>
            <person name="Tang Y.T."/>
            <person name="Gao X."/>
            <person name="Rosa B.A."/>
            <person name="Abubucker S."/>
            <person name="Hallsworth-Pepin K."/>
            <person name="Martin J."/>
            <person name="Tyagi R."/>
            <person name="Heizer E."/>
            <person name="Zhang X."/>
            <person name="Bhonagiri-Palsikar V."/>
            <person name="Minx P."/>
            <person name="Warren W.C."/>
            <person name="Wang Q."/>
            <person name="Zhan B."/>
            <person name="Hotez P.J."/>
            <person name="Sternberg P.W."/>
            <person name="Dougall A."/>
            <person name="Gaze S.T."/>
            <person name="Mulvenna J."/>
            <person name="Sotillo J."/>
            <person name="Ranganathan S."/>
            <person name="Rabelo E.M."/>
            <person name="Wilson R.K."/>
            <person name="Felgner P.L."/>
            <person name="Bethony J."/>
            <person name="Hawdon J.M."/>
            <person name="Gasser R.B."/>
            <person name="Loukas A."/>
            <person name="Mitreva M."/>
        </authorList>
    </citation>
    <scope>NUCLEOTIDE SEQUENCE [LARGE SCALE GENOMIC DNA]</scope>
</reference>
<sequence>GTTTRPRQRQWISFQSVCVGNWVVFRSTPIFNHKYTKWPQWECLLNLRDSPFTLETYHTRLRRMLSETISAKLDVLPMLELYMTARLGAQRDSDSASSPMRLEPKMPSTP</sequence>
<evidence type="ECO:0000313" key="2">
    <source>
        <dbReference type="EMBL" id="ETN73709.1"/>
    </source>
</evidence>
<evidence type="ECO:0000256" key="1">
    <source>
        <dbReference type="SAM" id="MobiDB-lite"/>
    </source>
</evidence>
<gene>
    <name evidence="2" type="ORF">NECAME_00798</name>
</gene>
<organism evidence="2 3">
    <name type="scientific">Necator americanus</name>
    <name type="common">Human hookworm</name>
    <dbReference type="NCBI Taxonomy" id="51031"/>
    <lineage>
        <taxon>Eukaryota</taxon>
        <taxon>Metazoa</taxon>
        <taxon>Ecdysozoa</taxon>
        <taxon>Nematoda</taxon>
        <taxon>Chromadorea</taxon>
        <taxon>Rhabditida</taxon>
        <taxon>Rhabditina</taxon>
        <taxon>Rhabditomorpha</taxon>
        <taxon>Strongyloidea</taxon>
        <taxon>Ancylostomatidae</taxon>
        <taxon>Bunostominae</taxon>
        <taxon>Necator</taxon>
    </lineage>
</organism>